<accession>A0A9J6A7W2</accession>
<dbReference type="Proteomes" id="UP000824120">
    <property type="component" value="Chromosome 2"/>
</dbReference>
<name>A0A9J6A7W2_SOLCO</name>
<evidence type="ECO:0000256" key="1">
    <source>
        <dbReference type="SAM" id="MobiDB-lite"/>
    </source>
</evidence>
<organism evidence="2 3">
    <name type="scientific">Solanum commersonii</name>
    <name type="common">Commerson's wild potato</name>
    <name type="synonym">Commerson's nightshade</name>
    <dbReference type="NCBI Taxonomy" id="4109"/>
    <lineage>
        <taxon>Eukaryota</taxon>
        <taxon>Viridiplantae</taxon>
        <taxon>Streptophyta</taxon>
        <taxon>Embryophyta</taxon>
        <taxon>Tracheophyta</taxon>
        <taxon>Spermatophyta</taxon>
        <taxon>Magnoliopsida</taxon>
        <taxon>eudicotyledons</taxon>
        <taxon>Gunneridae</taxon>
        <taxon>Pentapetalae</taxon>
        <taxon>asterids</taxon>
        <taxon>lamiids</taxon>
        <taxon>Solanales</taxon>
        <taxon>Solanaceae</taxon>
        <taxon>Solanoideae</taxon>
        <taxon>Solaneae</taxon>
        <taxon>Solanum</taxon>
    </lineage>
</organism>
<comment type="caution">
    <text evidence="2">The sequence shown here is derived from an EMBL/GenBank/DDBJ whole genome shotgun (WGS) entry which is preliminary data.</text>
</comment>
<protein>
    <submittedName>
        <fullName evidence="2">Uncharacterized protein</fullName>
    </submittedName>
</protein>
<sequence>MQPKGRKGNRLVPSLRRTNQVLMLVLEQEERMINKDFIPYAKRKMEGELVEGIPNLGLMPQRAQPEEEKSLGNSIEIRGER</sequence>
<feature type="region of interest" description="Disordered" evidence="1">
    <location>
        <begin position="61"/>
        <end position="81"/>
    </location>
</feature>
<gene>
    <name evidence="2" type="ORF">H5410_005706</name>
</gene>
<dbReference type="AlphaFoldDB" id="A0A9J6A7W2"/>
<reference evidence="2 3" key="1">
    <citation type="submission" date="2020-09" db="EMBL/GenBank/DDBJ databases">
        <title>De no assembly of potato wild relative species, Solanum commersonii.</title>
        <authorList>
            <person name="Cho K."/>
        </authorList>
    </citation>
    <scope>NUCLEOTIDE SEQUENCE [LARGE SCALE GENOMIC DNA]</scope>
    <source>
        <strain evidence="2">LZ3.2</strain>
        <tissue evidence="2">Leaf</tissue>
    </source>
</reference>
<evidence type="ECO:0000313" key="2">
    <source>
        <dbReference type="EMBL" id="KAG5620488.1"/>
    </source>
</evidence>
<dbReference type="EMBL" id="JACXVP010000002">
    <property type="protein sequence ID" value="KAG5620488.1"/>
    <property type="molecule type" value="Genomic_DNA"/>
</dbReference>
<keyword evidence="3" id="KW-1185">Reference proteome</keyword>
<proteinExistence type="predicted"/>
<evidence type="ECO:0000313" key="3">
    <source>
        <dbReference type="Proteomes" id="UP000824120"/>
    </source>
</evidence>